<comment type="subcellular location">
    <subcellularLocation>
        <location evidence="1">Cell envelope</location>
    </subcellularLocation>
</comment>
<gene>
    <name evidence="5" type="ORF">GALLR39Z86_31380</name>
</gene>
<evidence type="ECO:0000256" key="1">
    <source>
        <dbReference type="ARBA" id="ARBA00004196"/>
    </source>
</evidence>
<keyword evidence="4" id="KW-0732">Signal</keyword>
<dbReference type="PROSITE" id="PS51318">
    <property type="entry name" value="TAT"/>
    <property type="match status" value="1"/>
</dbReference>
<dbReference type="InterPro" id="IPR006311">
    <property type="entry name" value="TAT_signal"/>
</dbReference>
<keyword evidence="3" id="KW-0813">Transport</keyword>
<dbReference type="InterPro" id="IPR006059">
    <property type="entry name" value="SBP"/>
</dbReference>
<dbReference type="InterPro" id="IPR050490">
    <property type="entry name" value="Bact_solute-bd_prot1"/>
</dbReference>
<evidence type="ECO:0000313" key="6">
    <source>
        <dbReference type="Proteomes" id="UP001144313"/>
    </source>
</evidence>
<organism evidence="5 6">
    <name type="scientific">Glycomyces algeriensis</name>
    <dbReference type="NCBI Taxonomy" id="256037"/>
    <lineage>
        <taxon>Bacteria</taxon>
        <taxon>Bacillati</taxon>
        <taxon>Actinomycetota</taxon>
        <taxon>Actinomycetes</taxon>
        <taxon>Glycomycetales</taxon>
        <taxon>Glycomycetaceae</taxon>
        <taxon>Glycomyces</taxon>
    </lineage>
</organism>
<dbReference type="PANTHER" id="PTHR43649">
    <property type="entry name" value="ARABINOSE-BINDING PROTEIN-RELATED"/>
    <property type="match status" value="1"/>
</dbReference>
<accession>A0A9W6LH54</accession>
<protein>
    <submittedName>
        <fullName evidence="5">Sugar ABC transporter substrate-binding protein</fullName>
    </submittedName>
</protein>
<dbReference type="GO" id="GO:0030313">
    <property type="term" value="C:cell envelope"/>
    <property type="evidence" value="ECO:0007669"/>
    <property type="project" value="UniProtKB-SubCell"/>
</dbReference>
<evidence type="ECO:0000256" key="4">
    <source>
        <dbReference type="ARBA" id="ARBA00022729"/>
    </source>
</evidence>
<keyword evidence="6" id="KW-1185">Reference proteome</keyword>
<dbReference type="EMBL" id="BSDT01000001">
    <property type="protein sequence ID" value="GLI43288.1"/>
    <property type="molecule type" value="Genomic_DNA"/>
</dbReference>
<dbReference type="AlphaFoldDB" id="A0A9W6LH54"/>
<dbReference type="RefSeq" id="WP_270113617.1">
    <property type="nucleotide sequence ID" value="NZ_BAAAOL010000017.1"/>
</dbReference>
<evidence type="ECO:0000256" key="3">
    <source>
        <dbReference type="ARBA" id="ARBA00022448"/>
    </source>
</evidence>
<dbReference type="PANTHER" id="PTHR43649:SF31">
    <property type="entry name" value="SN-GLYCEROL-3-PHOSPHATE-BINDING PERIPLASMIC PROTEIN UGPB"/>
    <property type="match status" value="1"/>
</dbReference>
<dbReference type="SUPFAM" id="SSF53850">
    <property type="entry name" value="Periplasmic binding protein-like II"/>
    <property type="match status" value="1"/>
</dbReference>
<dbReference type="Proteomes" id="UP001144313">
    <property type="component" value="Unassembled WGS sequence"/>
</dbReference>
<proteinExistence type="inferred from homology"/>
<comment type="caution">
    <text evidence="5">The sequence shown here is derived from an EMBL/GenBank/DDBJ whole genome shotgun (WGS) entry which is preliminary data.</text>
</comment>
<dbReference type="Pfam" id="PF01547">
    <property type="entry name" value="SBP_bac_1"/>
    <property type="match status" value="1"/>
</dbReference>
<evidence type="ECO:0000256" key="2">
    <source>
        <dbReference type="ARBA" id="ARBA00008520"/>
    </source>
</evidence>
<name>A0A9W6LH54_9ACTN</name>
<sequence>MGDTSSNVPAFRIQRRGLFQAGAAGAVAASLAGCAALDEGPEGTAAGSDELADLLPTYTPYEGGIEPDLPGQPDGSVTPGFLSRPAEPVTAVTEPVMTTGEDITAVTPLWNPTPPGLPDNSYFATVNEILGGTVVFNIADGNNYLDKITTTLASGDVPDMFQIPGWEIVNLSDFSEAANELFADLSPYLAGDKAAADYPLLASYPTAAWAMGVFGGKLLGIPWERAPYTNALFARQDILDELGLEQPTNLDELLAIAEEVNDPGSNRWAFASLDQTVQEAMGVPTLWKVEGGKLVHKFETEAFAAAIEFTRQVFDKGLVHPDYVADRNTNSKELIGSGQAVFYEDGLGAWHEMYQTYRSVEGFNLQVIDPLAREAGGTPTIWRDDPAGMFTFIKKDLSEERVQECLRVANWCSAPFGTVEYDLVSDGVEGVHFTIDAEGVPQRTELGQTEVAPTYMFLSGRSNANNRFQYPGMVERLHEWETNAAPFLDPSPFQGLRVEMPSDLSAENEPMKDAHHEIYRGQRDVAAWATIVEDWRAKVGDSAREYYTEVAKDNDRL</sequence>
<comment type="similarity">
    <text evidence="2">Belongs to the bacterial solute-binding protein 1 family.</text>
</comment>
<reference evidence="5" key="1">
    <citation type="submission" date="2022-12" db="EMBL/GenBank/DDBJ databases">
        <title>Reference genome sequencing for broad-spectrum identification of bacterial and archaeal isolates by mass spectrometry.</title>
        <authorList>
            <person name="Sekiguchi Y."/>
            <person name="Tourlousse D.M."/>
        </authorList>
    </citation>
    <scope>NUCLEOTIDE SEQUENCE</scope>
    <source>
        <strain evidence="5">LLR39Z86</strain>
    </source>
</reference>
<evidence type="ECO:0000313" key="5">
    <source>
        <dbReference type="EMBL" id="GLI43288.1"/>
    </source>
</evidence>
<dbReference type="Gene3D" id="3.40.190.10">
    <property type="entry name" value="Periplasmic binding protein-like II"/>
    <property type="match status" value="2"/>
</dbReference>